<dbReference type="Proteomes" id="UP000218288">
    <property type="component" value="Chromosome"/>
</dbReference>
<gene>
    <name evidence="3" type="ORF">MPPM_5390</name>
</gene>
<dbReference type="RefSeq" id="WP_096487629.1">
    <property type="nucleotide sequence ID" value="NZ_AP014809.1"/>
</dbReference>
<dbReference type="InterPro" id="IPR026869">
    <property type="entry name" value="EgtC-like"/>
</dbReference>
<reference evidence="3 4" key="1">
    <citation type="journal article" date="2016" name="Genome Announc.">
        <title>Complete Genome Sequence of Methylobacterium populi P-1M, Isolated from Pink-Pigmented Household Biofilm.</title>
        <authorList>
            <person name="Morohoshi T."/>
            <person name="Ikeda T."/>
        </authorList>
    </citation>
    <scope>NUCLEOTIDE SEQUENCE [LARGE SCALE GENOMIC DNA]</scope>
    <source>
        <strain evidence="3 4">P-1M</strain>
    </source>
</reference>
<evidence type="ECO:0000313" key="3">
    <source>
        <dbReference type="EMBL" id="BAU93995.1"/>
    </source>
</evidence>
<dbReference type="PANTHER" id="PTHR43187">
    <property type="entry name" value="GLUTAMINE AMIDOTRANSFERASE DUG3-RELATED"/>
    <property type="match status" value="1"/>
</dbReference>
<proteinExistence type="predicted"/>
<organism evidence="3 4">
    <name type="scientific">Methylorubrum populi</name>
    <dbReference type="NCBI Taxonomy" id="223967"/>
    <lineage>
        <taxon>Bacteria</taxon>
        <taxon>Pseudomonadati</taxon>
        <taxon>Pseudomonadota</taxon>
        <taxon>Alphaproteobacteria</taxon>
        <taxon>Hyphomicrobiales</taxon>
        <taxon>Methylobacteriaceae</taxon>
        <taxon>Methylorubrum</taxon>
    </lineage>
</organism>
<dbReference type="PANTHER" id="PTHR43187:SF1">
    <property type="entry name" value="GLUTAMINE AMIDOTRANSFERASE DUG3-RELATED"/>
    <property type="match status" value="1"/>
</dbReference>
<dbReference type="Pfam" id="PF13230">
    <property type="entry name" value="GATase_4"/>
    <property type="match status" value="1"/>
</dbReference>
<dbReference type="AlphaFoldDB" id="A0A160PLH7"/>
<dbReference type="CDD" id="cd01908">
    <property type="entry name" value="YafJ"/>
    <property type="match status" value="1"/>
</dbReference>
<dbReference type="EMBL" id="AP014809">
    <property type="protein sequence ID" value="BAU93995.1"/>
    <property type="molecule type" value="Genomic_DNA"/>
</dbReference>
<dbReference type="SUPFAM" id="SSF56235">
    <property type="entry name" value="N-terminal nucleophile aminohydrolases (Ntn hydrolases)"/>
    <property type="match status" value="1"/>
</dbReference>
<dbReference type="GO" id="GO:0016740">
    <property type="term" value="F:transferase activity"/>
    <property type="evidence" value="ECO:0007669"/>
    <property type="project" value="UniProtKB-KW"/>
</dbReference>
<dbReference type="OrthoDB" id="9804310at2"/>
<dbReference type="InterPro" id="IPR052373">
    <property type="entry name" value="Gamma-glu_amide_hydrolase"/>
</dbReference>
<keyword evidence="3" id="KW-0808">Transferase</keyword>
<feature type="domain" description="Glutamine amidotransferase type-2" evidence="2">
    <location>
        <begin position="2"/>
        <end position="279"/>
    </location>
</feature>
<evidence type="ECO:0000259" key="2">
    <source>
        <dbReference type="PROSITE" id="PS51278"/>
    </source>
</evidence>
<sequence length="279" mass="30960">MCRWIAYRGRTIPLEHYVTEPAHSLVSQSIKALESTASTNGDGFGLGWYGDHPEPGRFREVQPAWSDENLRYICRHLHSHLFFAHVRAATGTPITRPNCHPFACGPWLFMHNGYVGDWARLRRPIEALIPDELYPSRNGTTDSEALFLAILGQGLMASEVKRDPITATALALAKVTELVGGIEGGHPFRFTAALADGRDLYAFRYAANDAANSMYYRQSADGVVVVSEPLDKEHATWTPVPDNSVVIARKDELVEVVSLKEFGLARTSRLPQLQLQMSA</sequence>
<dbReference type="Gene3D" id="3.60.20.10">
    <property type="entry name" value="Glutamine Phosphoribosylpyrophosphate, subunit 1, domain 1"/>
    <property type="match status" value="1"/>
</dbReference>
<keyword evidence="1 3" id="KW-0315">Glutamine amidotransferase</keyword>
<dbReference type="InterPro" id="IPR029055">
    <property type="entry name" value="Ntn_hydrolases_N"/>
</dbReference>
<name>A0A160PLH7_9HYPH</name>
<dbReference type="InterPro" id="IPR017932">
    <property type="entry name" value="GATase_2_dom"/>
</dbReference>
<accession>A0A160PLH7</accession>
<evidence type="ECO:0000313" key="4">
    <source>
        <dbReference type="Proteomes" id="UP000218288"/>
    </source>
</evidence>
<evidence type="ECO:0000256" key="1">
    <source>
        <dbReference type="ARBA" id="ARBA00022962"/>
    </source>
</evidence>
<dbReference type="PROSITE" id="PS51278">
    <property type="entry name" value="GATASE_TYPE_2"/>
    <property type="match status" value="1"/>
</dbReference>
<protein>
    <submittedName>
        <fullName evidence="3">Class II glutamine amidotransferase</fullName>
    </submittedName>
</protein>